<proteinExistence type="predicted"/>
<evidence type="ECO:0000313" key="3">
    <source>
        <dbReference type="Proteomes" id="UP001596410"/>
    </source>
</evidence>
<evidence type="ECO:0000313" key="2">
    <source>
        <dbReference type="EMBL" id="MFC7062611.1"/>
    </source>
</evidence>
<sequence>MAKHVSADQVEVARNVDLIDYLERKGEPLKREGRYYRHQVHDSLVIKDQMYVWNSRDEKGAGVINFAKMFYGMSLPEAVLDLNAQGYKEIDNLQEQKPKEPYQYPSHYEVNDKRKAKNYLTNERKIHPKIVNWLDNKGLIAQDKLGNVVFKWSQQGEVVGADRQGTSPMKDGRMFKGIDRNSHGSAGFSVNIGKPNSIYLFESPIDALSYWSIKKEMLQDTRLVSMSGLKRQTMIDEIKRMGKEGHKVKQITFCTDNDKAGREFANKYHKLITNNLSAVDFSKKKDWSEEVIQNSNTKVQRYLDRTVDNSRV</sequence>
<feature type="domain" description="DUF3991" evidence="1">
    <location>
        <begin position="118"/>
        <end position="190"/>
    </location>
</feature>
<reference evidence="3" key="1">
    <citation type="journal article" date="2019" name="Int. J. Syst. Evol. Microbiol.">
        <title>The Global Catalogue of Microorganisms (GCM) 10K type strain sequencing project: providing services to taxonomists for standard genome sequencing and annotation.</title>
        <authorList>
            <consortium name="The Broad Institute Genomics Platform"/>
            <consortium name="The Broad Institute Genome Sequencing Center for Infectious Disease"/>
            <person name="Wu L."/>
            <person name="Ma J."/>
        </authorList>
    </citation>
    <scope>NUCLEOTIDE SEQUENCE [LARGE SCALE GENOMIC DNA]</scope>
    <source>
        <strain evidence="3">CGMCC 4.1621</strain>
    </source>
</reference>
<dbReference type="CDD" id="cd01029">
    <property type="entry name" value="TOPRIM_primases"/>
    <property type="match status" value="1"/>
</dbReference>
<dbReference type="Pfam" id="PF13155">
    <property type="entry name" value="Toprim_2"/>
    <property type="match status" value="1"/>
</dbReference>
<name>A0ABW2ENW0_9BACI</name>
<protein>
    <submittedName>
        <fullName evidence="2">Toprim domain-containing protein</fullName>
    </submittedName>
</protein>
<dbReference type="SUPFAM" id="SSF56731">
    <property type="entry name" value="DNA primase core"/>
    <property type="match status" value="1"/>
</dbReference>
<gene>
    <name evidence="2" type="ORF">ACFQIC_12165</name>
</gene>
<dbReference type="EMBL" id="JBHSZV010000031">
    <property type="protein sequence ID" value="MFC7062611.1"/>
    <property type="molecule type" value="Genomic_DNA"/>
</dbReference>
<accession>A0ABW2ENW0</accession>
<evidence type="ECO:0000259" key="1">
    <source>
        <dbReference type="Pfam" id="PF13154"/>
    </source>
</evidence>
<dbReference type="InterPro" id="IPR034154">
    <property type="entry name" value="TOPRIM_DnaG/twinkle"/>
</dbReference>
<keyword evidence="3" id="KW-1185">Reference proteome</keyword>
<comment type="caution">
    <text evidence="2">The sequence shown here is derived from an EMBL/GenBank/DDBJ whole genome shotgun (WGS) entry which is preliminary data.</text>
</comment>
<dbReference type="Pfam" id="PF13154">
    <property type="entry name" value="DUF3991"/>
    <property type="match status" value="1"/>
</dbReference>
<dbReference type="Proteomes" id="UP001596410">
    <property type="component" value="Unassembled WGS sequence"/>
</dbReference>
<dbReference type="SUPFAM" id="SSF57783">
    <property type="entry name" value="Zinc beta-ribbon"/>
    <property type="match status" value="1"/>
</dbReference>
<dbReference type="Gene3D" id="3.40.1360.10">
    <property type="match status" value="1"/>
</dbReference>
<organism evidence="2 3">
    <name type="scientific">Halobacillus seohaensis</name>
    <dbReference type="NCBI Taxonomy" id="447421"/>
    <lineage>
        <taxon>Bacteria</taxon>
        <taxon>Bacillati</taxon>
        <taxon>Bacillota</taxon>
        <taxon>Bacilli</taxon>
        <taxon>Bacillales</taxon>
        <taxon>Bacillaceae</taxon>
        <taxon>Halobacillus</taxon>
    </lineage>
</organism>
<dbReference type="InterPro" id="IPR025054">
    <property type="entry name" value="DUF3991"/>
</dbReference>
<dbReference type="RefSeq" id="WP_204707116.1">
    <property type="nucleotide sequence ID" value="NZ_JBHSZV010000031.1"/>
</dbReference>